<proteinExistence type="predicted"/>
<keyword evidence="1" id="KW-0175">Coiled coil</keyword>
<evidence type="ECO:0000313" key="2">
    <source>
        <dbReference type="EMBL" id="MCW3804834.1"/>
    </source>
</evidence>
<name>A0AAE3SIW9_9BACT</name>
<organism evidence="2 3">
    <name type="scientific">Plebeiibacterium marinum</name>
    <dbReference type="NCBI Taxonomy" id="2992111"/>
    <lineage>
        <taxon>Bacteria</taxon>
        <taxon>Pseudomonadati</taxon>
        <taxon>Bacteroidota</taxon>
        <taxon>Bacteroidia</taxon>
        <taxon>Marinilabiliales</taxon>
        <taxon>Marinilabiliaceae</taxon>
        <taxon>Plebeiibacterium</taxon>
    </lineage>
</organism>
<dbReference type="AlphaFoldDB" id="A0AAE3SIW9"/>
<evidence type="ECO:0000313" key="3">
    <source>
        <dbReference type="Proteomes" id="UP001207408"/>
    </source>
</evidence>
<feature type="coiled-coil region" evidence="1">
    <location>
        <begin position="141"/>
        <end position="175"/>
    </location>
</feature>
<evidence type="ECO:0000256" key="1">
    <source>
        <dbReference type="SAM" id="Coils"/>
    </source>
</evidence>
<dbReference type="RefSeq" id="WP_301198056.1">
    <property type="nucleotide sequence ID" value="NZ_JAPDPI010000005.1"/>
</dbReference>
<dbReference type="EMBL" id="JAPDPI010000005">
    <property type="protein sequence ID" value="MCW3804834.1"/>
    <property type="molecule type" value="Genomic_DNA"/>
</dbReference>
<comment type="caution">
    <text evidence="2">The sequence shown here is derived from an EMBL/GenBank/DDBJ whole genome shotgun (WGS) entry which is preliminary data.</text>
</comment>
<gene>
    <name evidence="2" type="ORF">OM074_04295</name>
</gene>
<dbReference type="PROSITE" id="PS51257">
    <property type="entry name" value="PROKAR_LIPOPROTEIN"/>
    <property type="match status" value="1"/>
</dbReference>
<feature type="coiled-coil region" evidence="1">
    <location>
        <begin position="32"/>
        <end position="112"/>
    </location>
</feature>
<dbReference type="Proteomes" id="UP001207408">
    <property type="component" value="Unassembled WGS sequence"/>
</dbReference>
<keyword evidence="3" id="KW-1185">Reference proteome</keyword>
<protein>
    <submittedName>
        <fullName evidence="2">Uncharacterized protein</fullName>
    </submittedName>
</protein>
<accession>A0AAE3SIW9</accession>
<sequence length="239" mass="27426">MQKIFISTIILSLTLSSCVVSKKKYDAAMLRNSKLSKELSTTKQENRSLNDKVNSMISEFEKMKNELHLSNAVKSDEMSNLLVKVTQLSDLNDQLKNELKETLSKYKSQKQTSLSVTSELEALKADKYRLAKDTASIRYALKLSKERFLKLENELKAQKEKYANLSSSNVSLRKEYDTNKQKLISFEQQLVENKNKIESISKYFIELRKELLSANASNKAIDPNKNKNVDKIAKELGHY</sequence>
<reference evidence="2" key="1">
    <citation type="submission" date="2022-10" db="EMBL/GenBank/DDBJ databases">
        <authorList>
            <person name="Yu W.X."/>
        </authorList>
    </citation>
    <scope>NUCLEOTIDE SEQUENCE</scope>
    <source>
        <strain evidence="2">D04</strain>
    </source>
</reference>